<proteinExistence type="predicted"/>
<sequence length="66" mass="7894">MYRRRSQIRVKKNSDYNSKNTANDLSEIRREGLSSICKMTCGHNFKKRELSIISDPIEFRTWISRK</sequence>
<reference evidence="2 3" key="1">
    <citation type="submission" date="2018-11" db="EMBL/GenBank/DDBJ databases">
        <title>Complete genome sequence of Leptospira kmetyi isolate LS 001/16 from soil sample associated with a leptospirosis patient in Kelantan.</title>
        <authorList>
            <person name="Muhammad Yusoff F."/>
            <person name="Muhammad Yusoff S."/>
            <person name="Ahmad M.N."/>
            <person name="Yusof N.Y."/>
            <person name="Aziah I."/>
        </authorList>
    </citation>
    <scope>NUCLEOTIDE SEQUENCE [LARGE SCALE GENOMIC DNA]</scope>
    <source>
        <strain evidence="2 3">LS 001/16</strain>
    </source>
</reference>
<gene>
    <name evidence="2" type="ORF">EFP84_08780</name>
</gene>
<dbReference type="Proteomes" id="UP000276407">
    <property type="component" value="Chromosome 1"/>
</dbReference>
<dbReference type="AlphaFoldDB" id="A0AAD0UNK7"/>
<feature type="region of interest" description="Disordered" evidence="1">
    <location>
        <begin position="1"/>
        <end position="21"/>
    </location>
</feature>
<evidence type="ECO:0000313" key="3">
    <source>
        <dbReference type="Proteomes" id="UP000276407"/>
    </source>
</evidence>
<evidence type="ECO:0000256" key="1">
    <source>
        <dbReference type="SAM" id="MobiDB-lite"/>
    </source>
</evidence>
<feature type="compositionally biased region" description="Basic residues" evidence="1">
    <location>
        <begin position="1"/>
        <end position="11"/>
    </location>
</feature>
<dbReference type="KEGG" id="lkm:EFP84_08780"/>
<protein>
    <submittedName>
        <fullName evidence="2">Uncharacterized protein</fullName>
    </submittedName>
</protein>
<accession>A0AAD0UNK7</accession>
<organism evidence="2 3">
    <name type="scientific">Leptospira kmetyi</name>
    <dbReference type="NCBI Taxonomy" id="408139"/>
    <lineage>
        <taxon>Bacteria</taxon>
        <taxon>Pseudomonadati</taxon>
        <taxon>Spirochaetota</taxon>
        <taxon>Spirochaetia</taxon>
        <taxon>Leptospirales</taxon>
        <taxon>Leptospiraceae</taxon>
        <taxon>Leptospira</taxon>
    </lineage>
</organism>
<evidence type="ECO:0000313" key="2">
    <source>
        <dbReference type="EMBL" id="AYV55593.1"/>
    </source>
</evidence>
<dbReference type="EMBL" id="CP033614">
    <property type="protein sequence ID" value="AYV55593.1"/>
    <property type="molecule type" value="Genomic_DNA"/>
</dbReference>
<name>A0AAD0UNK7_9LEPT</name>